<dbReference type="Proteomes" id="UP000321577">
    <property type="component" value="Unassembled WGS sequence"/>
</dbReference>
<dbReference type="PANTHER" id="PTHR36220">
    <property type="entry name" value="UNNAMED PRODUCT"/>
    <property type="match status" value="1"/>
</dbReference>
<evidence type="ECO:0008006" key="3">
    <source>
        <dbReference type="Google" id="ProtNLM"/>
    </source>
</evidence>
<protein>
    <recommendedName>
        <fullName evidence="3">Ig-like domain-containing protein</fullName>
    </recommendedName>
</protein>
<dbReference type="InterPro" id="IPR036179">
    <property type="entry name" value="Ig-like_dom_sf"/>
</dbReference>
<sequence length="1520" mass="162524">MFIASLIALVGQVGAVDQTLKPQDYKGFTLGGPAEYGKVMASSGDWLAVGAPGQGFNHFRHPGEDPSFYEGGRVLLWKRDAVTKAWQLKQVLTWPSAIYNDQRFGDRLAMDGNRLLVGDKGASGRIYVYQLSDGVWTADGTLSLGSDAANSFTMNGALALSGDYAAVGSPDAMVNGVKRGGADLFQRQHHGWVRVSRLVQPEPSTDFRGIGLFLALNGSTLYASYSTNAPDFFGVLVFEKGPEFWGTRTLLGTPKVNNRGVGLQVSEGRLFVAVNAIGSDRRIQEYTLSPVPGGPETLATEFQTNTRDGLWHVSGDRMVLMHSPSFPWVQVYRRLPSSWGLEAQLDSYTHDLAGPPVAVQMAGPDLLLSGKKRPPSSGIYSHVQPDTVQVLRLNPPLQWERVDSLRVLEAERVRDADFGRSVSSSESWLAVGAPCSPNSANRRPGVVHLYRRSGQGTYQHHSIVQSPEQGSISVPYLDTANFGHLVSLSGNFLAVSLPLAVVVYEFQPTSDTWQQAAIILPPSGSPAESFGASIALQGNRLVVGAPNLISVHIYRIESGGTVTKEATLQKTGEENQTFGYSLALDGDRLLIGAPNHIKAAAFVYEKKNSVWTQTARLLDPTTLPPVISFSSRFGSSVALSGTQALVSSPAGPVPCSLISGVWRVGKVLPGPDSSLEASRMGVISGNTAAFRQQGLPGLRLFELSAGLWKPLPQPFPFLSGARVGLALQSGQLITRPAEFQPEVRVLDLNRPPTLTYDALNLANGPNTQLVDAGEFVPGIRVDQFASVTLQHQGIVATKVNINIADSAGEFTLKTNPVFLSPGQSKVLDLTFLPQSTGAKEVTLVFTPDTPGAAPQILIIQTQVHAQPSALQFTQEPAPVFAPLGSPVEIYATVTGTRPWTYRWLKNGQPLPGANAFYYPVKDAGFYQVQITNPQGTVQTETIPVGFYGLKSPTYQAVLTGSTVRTSVHATGPGVYVRWSMLDEDMLEYELLTDGPEVSGSHTPNLTLKNFRRPLTSLRAAIYLPTGPTTEPLYAEVDSSVEIVSRPQMFIRQSAPLFVGQNVSSNIYTEAYYTGRYATGPIYRLSGLPPGVKANPDGGIEGTPTTPGIYTVTGTLTADGHTSATATARIVVAKYPDLYPGSYWAFLPTTADLPQGGAVTLDLTPTGTYSGSLMIGLTRTPLAGSLTPSEIEPDIFIRRSKDFAFPVTRGGKKQVAFLMDAGYPTLGLIVRDAGTEFDINFYEAFATLEFIKPLIADPPSPAALGKHNFGLLSRAGEGMSGPPGNGFGTLTVAPDRRVTYVGQLADGTALLGSSWLGWGYVDGQLLFYQGDSKTRSILRGAVPLKHDDNTEHSRNLTWERLPLPGRLYPDGIPPVDVTLRTSRYPAPGGAAALPGTQHQVSLDALDLSISPTPFQLTAQGRTLFTPATNPLGIALTVTASTGLYSGSFTLRDPNPVSGKPAFVRKVTVKGILLPELQSGPGFFLLPALPDPEAAPPTTLTTSPITSGSIVLEPVPAVSGGP</sequence>
<dbReference type="Gene3D" id="2.60.40.10">
    <property type="entry name" value="Immunoglobulins"/>
    <property type="match status" value="2"/>
</dbReference>
<accession>A0A512MHV5</accession>
<organism evidence="1 2">
    <name type="scientific">Brevifollis gellanilyticus</name>
    <dbReference type="NCBI Taxonomy" id="748831"/>
    <lineage>
        <taxon>Bacteria</taxon>
        <taxon>Pseudomonadati</taxon>
        <taxon>Verrucomicrobiota</taxon>
        <taxon>Verrucomicrobiia</taxon>
        <taxon>Verrucomicrobiales</taxon>
        <taxon>Verrucomicrobiaceae</taxon>
    </lineage>
</organism>
<dbReference type="InterPro" id="IPR013783">
    <property type="entry name" value="Ig-like_fold"/>
</dbReference>
<dbReference type="EMBL" id="BKAG01000085">
    <property type="protein sequence ID" value="GEP46308.1"/>
    <property type="molecule type" value="Genomic_DNA"/>
</dbReference>
<evidence type="ECO:0000313" key="1">
    <source>
        <dbReference type="EMBL" id="GEP46308.1"/>
    </source>
</evidence>
<proteinExistence type="predicted"/>
<comment type="caution">
    <text evidence="1">The sequence shown here is derived from an EMBL/GenBank/DDBJ whole genome shotgun (WGS) entry which is preliminary data.</text>
</comment>
<reference evidence="1 2" key="1">
    <citation type="submission" date="2019-07" db="EMBL/GenBank/DDBJ databases">
        <title>Whole genome shotgun sequence of Brevifollis gellanilyticus NBRC 108608.</title>
        <authorList>
            <person name="Hosoyama A."/>
            <person name="Uohara A."/>
            <person name="Ohji S."/>
            <person name="Ichikawa N."/>
        </authorList>
    </citation>
    <scope>NUCLEOTIDE SEQUENCE [LARGE SCALE GENOMIC DNA]</scope>
    <source>
        <strain evidence="1 2">NBRC 108608</strain>
    </source>
</reference>
<gene>
    <name evidence="1" type="ORF">BGE01nite_55990</name>
</gene>
<dbReference type="Gene3D" id="2.130.10.130">
    <property type="entry name" value="Integrin alpha, N-terminal"/>
    <property type="match status" value="1"/>
</dbReference>
<dbReference type="InterPro" id="IPR028994">
    <property type="entry name" value="Integrin_alpha_N"/>
</dbReference>
<dbReference type="PANTHER" id="PTHR36220:SF1">
    <property type="entry name" value="GAMMA TUBULIN COMPLEX COMPONENT C-TERMINAL DOMAIN-CONTAINING PROTEIN"/>
    <property type="match status" value="1"/>
</dbReference>
<name>A0A512MHV5_9BACT</name>
<keyword evidence="2" id="KW-1185">Reference proteome</keyword>
<dbReference type="SUPFAM" id="SSF48726">
    <property type="entry name" value="Immunoglobulin"/>
    <property type="match status" value="1"/>
</dbReference>
<evidence type="ECO:0000313" key="2">
    <source>
        <dbReference type="Proteomes" id="UP000321577"/>
    </source>
</evidence>